<dbReference type="PANTHER" id="PTHR42681">
    <property type="entry name" value="MALONYL-COA-ACYL CARRIER PROTEIN TRANSACYLASE, MITOCHONDRIAL"/>
    <property type="match status" value="1"/>
</dbReference>
<dbReference type="EMBL" id="CP108057">
    <property type="protein sequence ID" value="WUO50104.1"/>
    <property type="molecule type" value="Genomic_DNA"/>
</dbReference>
<evidence type="ECO:0000259" key="5">
    <source>
        <dbReference type="SMART" id="SM00827"/>
    </source>
</evidence>
<accession>A0ABZ1RUB3</accession>
<dbReference type="SMART" id="SM00827">
    <property type="entry name" value="PKS_AT"/>
    <property type="match status" value="1"/>
</dbReference>
<dbReference type="Pfam" id="PF00698">
    <property type="entry name" value="Acyl_transf_1"/>
    <property type="match status" value="1"/>
</dbReference>
<dbReference type="InterPro" id="IPR050858">
    <property type="entry name" value="Mal-CoA-ACP_Trans/PKS_FabD"/>
</dbReference>
<dbReference type="InterPro" id="IPR016035">
    <property type="entry name" value="Acyl_Trfase/lysoPLipase"/>
</dbReference>
<evidence type="ECO:0000256" key="4">
    <source>
        <dbReference type="ARBA" id="ARBA00048462"/>
    </source>
</evidence>
<feature type="domain" description="Malonyl-CoA:ACP transacylase (MAT)" evidence="5">
    <location>
        <begin position="6"/>
        <end position="288"/>
    </location>
</feature>
<keyword evidence="3 6" id="KW-0012">Acyltransferase</keyword>
<organism evidence="6 7">
    <name type="scientific">Streptomyces goshikiensis</name>
    <dbReference type="NCBI Taxonomy" id="1942"/>
    <lineage>
        <taxon>Bacteria</taxon>
        <taxon>Bacillati</taxon>
        <taxon>Actinomycetota</taxon>
        <taxon>Actinomycetes</taxon>
        <taxon>Kitasatosporales</taxon>
        <taxon>Streptomycetaceae</taxon>
        <taxon>Streptomyces</taxon>
    </lineage>
</organism>
<dbReference type="SUPFAM" id="SSF55048">
    <property type="entry name" value="Probable ACP-binding domain of malonyl-CoA ACP transacylase"/>
    <property type="match status" value="1"/>
</dbReference>
<evidence type="ECO:0000256" key="3">
    <source>
        <dbReference type="ARBA" id="ARBA00023315"/>
    </source>
</evidence>
<dbReference type="PANTHER" id="PTHR42681:SF1">
    <property type="entry name" value="MALONYL-COA-ACYL CARRIER PROTEIN TRANSACYLASE, MITOCHONDRIAL"/>
    <property type="match status" value="1"/>
</dbReference>
<dbReference type="RefSeq" id="WP_100583834.1">
    <property type="nucleotide sequence ID" value="NZ_BMVE01000010.1"/>
</dbReference>
<evidence type="ECO:0000256" key="1">
    <source>
        <dbReference type="ARBA" id="ARBA00013258"/>
    </source>
</evidence>
<proteinExistence type="predicted"/>
<dbReference type="SUPFAM" id="SSF52151">
    <property type="entry name" value="FabD/lysophospholipase-like"/>
    <property type="match status" value="1"/>
</dbReference>
<sequence length="290" mass="30279">MLTALAFPGQGALRGHSGADLLDRHPGPAAQAEEILGHPLRPVLTAEPGSPERHLTRVQPTLFVLTRLAALDRPDPDYLVGHSMGELTALCHAGCVDFATGLRLALTRARLISRCPVPGGMLAVTGIGAAELTAVMATEGFADLDLANLNAPDQTVLAGPTGSLRALAAVIRAGGAAKATLIDAPNPGHSRYMAEAAAGFAEVLAGVSFAAPRIPVISNVTARPHVPERMAELLAQHLYRPVHWSASMRYLRTAGVTTLHQAGPGSLLPRLWDACAAEDGPGRARRDAQE</sequence>
<evidence type="ECO:0000313" key="7">
    <source>
        <dbReference type="Proteomes" id="UP001432075"/>
    </source>
</evidence>
<keyword evidence="2" id="KW-0808">Transferase</keyword>
<dbReference type="InterPro" id="IPR016036">
    <property type="entry name" value="Malonyl_transacylase_ACP-bd"/>
</dbReference>
<dbReference type="Gene3D" id="3.40.366.10">
    <property type="entry name" value="Malonyl-Coenzyme A Acyl Carrier Protein, domain 2"/>
    <property type="match status" value="1"/>
</dbReference>
<evidence type="ECO:0000313" key="6">
    <source>
        <dbReference type="EMBL" id="WUO50104.1"/>
    </source>
</evidence>
<dbReference type="EC" id="2.3.1.39" evidence="1"/>
<evidence type="ECO:0000256" key="2">
    <source>
        <dbReference type="ARBA" id="ARBA00022679"/>
    </source>
</evidence>
<reference evidence="6" key="1">
    <citation type="submission" date="2022-10" db="EMBL/GenBank/DDBJ databases">
        <title>The complete genomes of actinobacterial strains from the NBC collection.</title>
        <authorList>
            <person name="Joergensen T.S."/>
            <person name="Alvarez Arevalo M."/>
            <person name="Sterndorff E.B."/>
            <person name="Faurdal D."/>
            <person name="Vuksanovic O."/>
            <person name="Mourched A.-S."/>
            <person name="Charusanti P."/>
            <person name="Shaw S."/>
            <person name="Blin K."/>
            <person name="Weber T."/>
        </authorList>
    </citation>
    <scope>NUCLEOTIDE SEQUENCE</scope>
    <source>
        <strain evidence="6">NBC_00283</strain>
    </source>
</reference>
<dbReference type="InterPro" id="IPR001227">
    <property type="entry name" value="Ac_transferase_dom_sf"/>
</dbReference>
<protein>
    <recommendedName>
        <fullName evidence="1">[acyl-carrier-protein] S-malonyltransferase</fullName>
        <ecNumber evidence="1">2.3.1.39</ecNumber>
    </recommendedName>
</protein>
<dbReference type="GO" id="GO:0016746">
    <property type="term" value="F:acyltransferase activity"/>
    <property type="evidence" value="ECO:0007669"/>
    <property type="project" value="UniProtKB-KW"/>
</dbReference>
<dbReference type="Gene3D" id="3.30.70.250">
    <property type="entry name" value="Malonyl-CoA ACP transacylase, ACP-binding"/>
    <property type="match status" value="1"/>
</dbReference>
<gene>
    <name evidence="6" type="ORF">OHU17_32065</name>
</gene>
<name>A0ABZ1RUB3_9ACTN</name>
<keyword evidence="7" id="KW-1185">Reference proteome</keyword>
<comment type="catalytic activity">
    <reaction evidence="4">
        <text>holo-[ACP] + malonyl-CoA = malonyl-[ACP] + CoA</text>
        <dbReference type="Rhea" id="RHEA:41792"/>
        <dbReference type="Rhea" id="RHEA-COMP:9623"/>
        <dbReference type="Rhea" id="RHEA-COMP:9685"/>
        <dbReference type="ChEBI" id="CHEBI:57287"/>
        <dbReference type="ChEBI" id="CHEBI:57384"/>
        <dbReference type="ChEBI" id="CHEBI:64479"/>
        <dbReference type="ChEBI" id="CHEBI:78449"/>
        <dbReference type="EC" id="2.3.1.39"/>
    </reaction>
</comment>
<dbReference type="InterPro" id="IPR014043">
    <property type="entry name" value="Acyl_transferase_dom"/>
</dbReference>
<dbReference type="Proteomes" id="UP001432075">
    <property type="component" value="Chromosome"/>
</dbReference>